<accession>A0A0E9PGM9</accession>
<proteinExistence type="predicted"/>
<reference evidence="1" key="1">
    <citation type="submission" date="2014-11" db="EMBL/GenBank/DDBJ databases">
        <authorList>
            <person name="Amaro Gonzalez C."/>
        </authorList>
    </citation>
    <scope>NUCLEOTIDE SEQUENCE</scope>
</reference>
<name>A0A0E9PGM9_ANGAN</name>
<dbReference type="EMBL" id="GBXM01104826">
    <property type="protein sequence ID" value="JAH03751.1"/>
    <property type="molecule type" value="Transcribed_RNA"/>
</dbReference>
<organism evidence="1">
    <name type="scientific">Anguilla anguilla</name>
    <name type="common">European freshwater eel</name>
    <name type="synonym">Muraena anguilla</name>
    <dbReference type="NCBI Taxonomy" id="7936"/>
    <lineage>
        <taxon>Eukaryota</taxon>
        <taxon>Metazoa</taxon>
        <taxon>Chordata</taxon>
        <taxon>Craniata</taxon>
        <taxon>Vertebrata</taxon>
        <taxon>Euteleostomi</taxon>
        <taxon>Actinopterygii</taxon>
        <taxon>Neopterygii</taxon>
        <taxon>Teleostei</taxon>
        <taxon>Anguilliformes</taxon>
        <taxon>Anguillidae</taxon>
        <taxon>Anguilla</taxon>
    </lineage>
</organism>
<sequence>MFRGTVFATWGDVIVNTATATRRFRDLRFFLLFPRQGL</sequence>
<evidence type="ECO:0000313" key="1">
    <source>
        <dbReference type="EMBL" id="JAH03751.1"/>
    </source>
</evidence>
<dbReference type="AlphaFoldDB" id="A0A0E9PGM9"/>
<protein>
    <submittedName>
        <fullName evidence="1">Uncharacterized protein</fullName>
    </submittedName>
</protein>
<reference evidence="1" key="2">
    <citation type="journal article" date="2015" name="Fish Shellfish Immunol.">
        <title>Early steps in the European eel (Anguilla anguilla)-Vibrio vulnificus interaction in the gills: Role of the RtxA13 toxin.</title>
        <authorList>
            <person name="Callol A."/>
            <person name="Pajuelo D."/>
            <person name="Ebbesson L."/>
            <person name="Teles M."/>
            <person name="MacKenzie S."/>
            <person name="Amaro C."/>
        </authorList>
    </citation>
    <scope>NUCLEOTIDE SEQUENCE</scope>
</reference>